<keyword evidence="4" id="KW-1185">Reference proteome</keyword>
<feature type="compositionally biased region" description="Low complexity" evidence="1">
    <location>
        <begin position="298"/>
        <end position="310"/>
    </location>
</feature>
<keyword evidence="2" id="KW-0812">Transmembrane</keyword>
<dbReference type="Proteomes" id="UP000812844">
    <property type="component" value="Unassembled WGS sequence"/>
</dbReference>
<feature type="transmembrane region" description="Helical" evidence="2">
    <location>
        <begin position="31"/>
        <end position="54"/>
    </location>
</feature>
<feature type="region of interest" description="Disordered" evidence="1">
    <location>
        <begin position="1"/>
        <end position="22"/>
    </location>
</feature>
<protein>
    <recommendedName>
        <fullName evidence="5">Asp-tRNAAsn/Glu-tRNAGln amidotransferase A subunit</fullName>
    </recommendedName>
</protein>
<feature type="region of interest" description="Disordered" evidence="1">
    <location>
        <begin position="352"/>
        <end position="377"/>
    </location>
</feature>
<evidence type="ECO:0000313" key="3">
    <source>
        <dbReference type="EMBL" id="MBW3083234.1"/>
    </source>
</evidence>
<dbReference type="EMBL" id="JAHBBD010000017">
    <property type="protein sequence ID" value="MBW3083234.1"/>
    <property type="molecule type" value="Genomic_DNA"/>
</dbReference>
<evidence type="ECO:0000256" key="2">
    <source>
        <dbReference type="SAM" id="Phobius"/>
    </source>
</evidence>
<feature type="compositionally biased region" description="Basic residues" evidence="1">
    <location>
        <begin position="283"/>
        <end position="293"/>
    </location>
</feature>
<proteinExistence type="predicted"/>
<keyword evidence="2" id="KW-1133">Transmembrane helix</keyword>
<gene>
    <name evidence="3" type="ORF">KIH73_07630</name>
</gene>
<evidence type="ECO:0000313" key="4">
    <source>
        <dbReference type="Proteomes" id="UP000812844"/>
    </source>
</evidence>
<feature type="region of interest" description="Disordered" evidence="1">
    <location>
        <begin position="279"/>
        <end position="321"/>
    </location>
</feature>
<organism evidence="3 4">
    <name type="scientific">Bifidobacterium phasiani</name>
    <dbReference type="NCBI Taxonomy" id="2834431"/>
    <lineage>
        <taxon>Bacteria</taxon>
        <taxon>Bacillati</taxon>
        <taxon>Actinomycetota</taxon>
        <taxon>Actinomycetes</taxon>
        <taxon>Bifidobacteriales</taxon>
        <taxon>Bifidobacteriaceae</taxon>
        <taxon>Bifidobacterium</taxon>
    </lineage>
</organism>
<accession>A0ABS6WAW2</accession>
<name>A0ABS6WAW2_9BIFI</name>
<evidence type="ECO:0000256" key="1">
    <source>
        <dbReference type="SAM" id="MobiDB-lite"/>
    </source>
</evidence>
<reference evidence="3 4" key="1">
    <citation type="submission" date="2021-05" db="EMBL/GenBank/DDBJ databases">
        <title>Phylogenetic classification of ten novel species belonging to the genus Bifidobacterium comprising B. colchicus sp. nov., B. abeli sp. nov., B. bicoloris sp. nov., B. guerezis sp. nov., B. rosaliae sp. nov., B. santillanensis sp. nov., B. argentati sp. nov., B. amazzoni sp. nov., B. pluviali sp. nov., and B. pinnaculum sp. nov.</title>
        <authorList>
            <person name="Lugli G.A."/>
            <person name="Ruiz Garcia L."/>
            <person name="Margolles A."/>
            <person name="Ventura M."/>
        </authorList>
    </citation>
    <scope>NUCLEOTIDE SEQUENCE [LARGE SCALE GENOMIC DNA]</scope>
    <source>
        <strain evidence="3 4">6T3</strain>
    </source>
</reference>
<feature type="transmembrane region" description="Helical" evidence="2">
    <location>
        <begin position="208"/>
        <end position="228"/>
    </location>
</feature>
<sequence>MSGAMTVEELEHEEPQAQTGPTRHAKIMRGVVTPVFGLIAVACIVLGVLNATIWRPSTDITANAEVSGTRYIVTDPGVLGLVDDRVSLSVDGADDAVSVCVAVGSAKDVTGWVSGNPYVRVTGMSDWTALSTSRAAAQGESLAGEGDVAFADSDMWTSVQCGDGAVSVDVTDEDSSQVALVDLGADDADADVSMHWIRQSVPDFAMPFYFAGGICVVLAVLSATVFAMSPQRRRKRAAVAGAAGGADGTAESAVAEAAVEGAEGAGTVGAAAGAGTAAVAAARPRRRRRHARHGGGQATPAAESAESASETPDERAGTSSPLIIDPAARNLVADQAARSGAPAADEPADIFAAAGVTTPGDSPAGTDSADDVAEASTSVISQDELAAYFARFAQESAESAAGDGTKEEE</sequence>
<evidence type="ECO:0008006" key="5">
    <source>
        <dbReference type="Google" id="ProtNLM"/>
    </source>
</evidence>
<keyword evidence="2" id="KW-0472">Membrane</keyword>
<comment type="caution">
    <text evidence="3">The sequence shown here is derived from an EMBL/GenBank/DDBJ whole genome shotgun (WGS) entry which is preliminary data.</text>
</comment>